<dbReference type="EMBL" id="MG202007">
    <property type="protein sequence ID" value="ATY40875.1"/>
    <property type="molecule type" value="Genomic_DNA"/>
</dbReference>
<keyword evidence="2" id="KW-0496">Mitochondrion</keyword>
<sequence>MKPSLFFLNLRLSGIGFRAYIVKKVVDNEVAARHIAKKSSNETSSQLKQSSRSYIHQSSDAKGEVNYIKLLILKVGQSALTSYPIPQGINIFCPTDQQQQADNQPLLLTSDNLQLLTQVAAEIKSYRKPDPYKGSGIYLCDRFETDQGEIYENEIINRKVIKKK</sequence>
<organism evidence="2">
    <name type="scientific">Picobiliphyte sp. MS584-11</name>
    <dbReference type="NCBI Taxonomy" id="1157699"/>
    <lineage>
        <taxon>Eukaryota</taxon>
        <taxon>Eukaryota incertae sedis</taxon>
        <taxon>Picozoa</taxon>
    </lineage>
</organism>
<geneLocation type="mitochondrion" evidence="2"/>
<dbReference type="Pfam" id="PF00347">
    <property type="entry name" value="Ribosomal_L6"/>
    <property type="match status" value="1"/>
</dbReference>
<name>A0A2H4R8A1_9EUKA</name>
<keyword evidence="2" id="KW-0689">Ribosomal protein</keyword>
<dbReference type="GO" id="GO:0003735">
    <property type="term" value="F:structural constituent of ribosome"/>
    <property type="evidence" value="ECO:0007669"/>
    <property type="project" value="InterPro"/>
</dbReference>
<dbReference type="InterPro" id="IPR036789">
    <property type="entry name" value="Ribosomal_uL6-like_a/b-dom_sf"/>
</dbReference>
<accession>A0A2H4R8A1</accession>
<dbReference type="Gene3D" id="3.90.930.12">
    <property type="entry name" value="Ribosomal protein L6, alpha-beta domain"/>
    <property type="match status" value="1"/>
</dbReference>
<keyword evidence="2" id="KW-0687">Ribonucleoprotein</keyword>
<evidence type="ECO:0000259" key="1">
    <source>
        <dbReference type="Pfam" id="PF00347"/>
    </source>
</evidence>
<proteinExistence type="predicted"/>
<dbReference type="SUPFAM" id="SSF56053">
    <property type="entry name" value="Ribosomal protein L6"/>
    <property type="match status" value="1"/>
</dbReference>
<feature type="domain" description="Large ribosomal subunit protein uL6 alpha-beta" evidence="1">
    <location>
        <begin position="70"/>
        <end position="137"/>
    </location>
</feature>
<evidence type="ECO:0000313" key="2">
    <source>
        <dbReference type="EMBL" id="ATY40875.1"/>
    </source>
</evidence>
<dbReference type="GO" id="GO:0019843">
    <property type="term" value="F:rRNA binding"/>
    <property type="evidence" value="ECO:0007669"/>
    <property type="project" value="InterPro"/>
</dbReference>
<protein>
    <submittedName>
        <fullName evidence="2">Ribosomal protein L6</fullName>
    </submittedName>
</protein>
<dbReference type="InterPro" id="IPR020040">
    <property type="entry name" value="Ribosomal_uL6_a/b-dom"/>
</dbReference>
<dbReference type="AlphaFoldDB" id="A0A2H4R8A1"/>
<dbReference type="GO" id="GO:0006412">
    <property type="term" value="P:translation"/>
    <property type="evidence" value="ECO:0007669"/>
    <property type="project" value="InterPro"/>
</dbReference>
<reference evidence="2" key="1">
    <citation type="journal article" date="2017" name="Curr. Biol.">
        <title>A New Lineage of Eukaryotes Illuminates Early Mitochondrial Genome Reduction.</title>
        <authorList>
            <person name="Janouskovec J."/>
            <person name="Tikhonenkov D.V."/>
            <person name="Burki F."/>
            <person name="Howe A.T."/>
            <person name="Rohwer F.L."/>
            <person name="Mylnikov A.P."/>
            <person name="Keeling P.J."/>
        </authorList>
    </citation>
    <scope>NUCLEOTIDE SEQUENCE</scope>
</reference>
<gene>
    <name evidence="2" type="primary">rpl6</name>
</gene>
<dbReference type="GO" id="GO:0005840">
    <property type="term" value="C:ribosome"/>
    <property type="evidence" value="ECO:0007669"/>
    <property type="project" value="UniProtKB-KW"/>
</dbReference>